<evidence type="ECO:0000259" key="1">
    <source>
        <dbReference type="Pfam" id="PF12680"/>
    </source>
</evidence>
<dbReference type="EMBL" id="JAUSVS010000009">
    <property type="protein sequence ID" value="MDQ0466161.1"/>
    <property type="molecule type" value="Genomic_DNA"/>
</dbReference>
<dbReference type="RefSeq" id="WP_307352045.1">
    <property type="nucleotide sequence ID" value="NZ_JAUSVS010000009.1"/>
</dbReference>
<accession>A0ABU0IVW5</accession>
<evidence type="ECO:0000313" key="2">
    <source>
        <dbReference type="EMBL" id="MDQ0466161.1"/>
    </source>
</evidence>
<feature type="domain" description="SnoaL-like" evidence="1">
    <location>
        <begin position="8"/>
        <end position="117"/>
    </location>
</feature>
<comment type="caution">
    <text evidence="2">The sequence shown here is derived from an EMBL/GenBank/DDBJ whole genome shotgun (WGS) entry which is preliminary data.</text>
</comment>
<gene>
    <name evidence="2" type="ORF">QO010_003954</name>
</gene>
<keyword evidence="3" id="KW-1185">Reference proteome</keyword>
<dbReference type="SUPFAM" id="SSF54427">
    <property type="entry name" value="NTF2-like"/>
    <property type="match status" value="1"/>
</dbReference>
<sequence length="133" mass="14835">MSNIARIREAYEAWDNVKGSNRAVWDHLLAPGFEFRTTLGSVEGSGFKASYRPDELDEYFETLRSNFEMKEIAPTVVVEDGPNAIAVFQSEWANRATGRSFRCEVAAIWTFDGDQAVSCREIMDTAGVACTLP</sequence>
<reference evidence="2 3" key="1">
    <citation type="submission" date="2023-07" db="EMBL/GenBank/DDBJ databases">
        <title>Genomic Encyclopedia of Type Strains, Phase IV (KMG-IV): sequencing the most valuable type-strain genomes for metagenomic binning, comparative biology and taxonomic classification.</title>
        <authorList>
            <person name="Goeker M."/>
        </authorList>
    </citation>
    <scope>NUCLEOTIDE SEQUENCE [LARGE SCALE GENOMIC DNA]</scope>
    <source>
        <strain evidence="2 3">DSM 18695</strain>
    </source>
</reference>
<protein>
    <submittedName>
        <fullName evidence="2">Ketosteroid isomerase-like protein</fullName>
    </submittedName>
</protein>
<dbReference type="InterPro" id="IPR037401">
    <property type="entry name" value="SnoaL-like"/>
</dbReference>
<dbReference type="PANTHER" id="PTHR41252">
    <property type="entry name" value="BLR2505 PROTEIN"/>
    <property type="match status" value="1"/>
</dbReference>
<dbReference type="Proteomes" id="UP001228905">
    <property type="component" value="Unassembled WGS sequence"/>
</dbReference>
<dbReference type="Gene3D" id="3.10.450.50">
    <property type="match status" value="1"/>
</dbReference>
<name>A0ABU0IVW5_9CAUL</name>
<dbReference type="PANTHER" id="PTHR41252:SF1">
    <property type="entry name" value="BLR2505 PROTEIN"/>
    <property type="match status" value="1"/>
</dbReference>
<evidence type="ECO:0000313" key="3">
    <source>
        <dbReference type="Proteomes" id="UP001228905"/>
    </source>
</evidence>
<organism evidence="2 3">
    <name type="scientific">Caulobacter ginsengisoli</name>
    <dbReference type="NCBI Taxonomy" id="400775"/>
    <lineage>
        <taxon>Bacteria</taxon>
        <taxon>Pseudomonadati</taxon>
        <taxon>Pseudomonadota</taxon>
        <taxon>Alphaproteobacteria</taxon>
        <taxon>Caulobacterales</taxon>
        <taxon>Caulobacteraceae</taxon>
        <taxon>Caulobacter</taxon>
    </lineage>
</organism>
<proteinExistence type="predicted"/>
<dbReference type="Pfam" id="PF12680">
    <property type="entry name" value="SnoaL_2"/>
    <property type="match status" value="1"/>
</dbReference>
<dbReference type="InterPro" id="IPR032710">
    <property type="entry name" value="NTF2-like_dom_sf"/>
</dbReference>